<dbReference type="SUPFAM" id="SSF56281">
    <property type="entry name" value="Metallo-hydrolase/oxidoreductase"/>
    <property type="match status" value="1"/>
</dbReference>
<protein>
    <submittedName>
        <fullName evidence="2">MBL fold metallo-hydrolase</fullName>
    </submittedName>
</protein>
<dbReference type="SMART" id="SM00849">
    <property type="entry name" value="Lactamase_B"/>
    <property type="match status" value="1"/>
</dbReference>
<reference evidence="3" key="1">
    <citation type="journal article" date="2019" name="Int. J. Syst. Evol. Microbiol.">
        <title>The Global Catalogue of Microorganisms (GCM) 10K type strain sequencing project: providing services to taxonomists for standard genome sequencing and annotation.</title>
        <authorList>
            <consortium name="The Broad Institute Genomics Platform"/>
            <consortium name="The Broad Institute Genome Sequencing Center for Infectious Disease"/>
            <person name="Wu L."/>
            <person name="Ma J."/>
        </authorList>
    </citation>
    <scope>NUCLEOTIDE SEQUENCE [LARGE SCALE GENOMIC DNA]</scope>
    <source>
        <strain evidence="3">JCM 31202</strain>
    </source>
</reference>
<dbReference type="RefSeq" id="WP_378304903.1">
    <property type="nucleotide sequence ID" value="NZ_JBHTJA010000097.1"/>
</dbReference>
<dbReference type="PANTHER" id="PTHR43717:SF1">
    <property type="entry name" value="ANAEROBIC NITRIC OXIDE REDUCTASE FLAVORUBREDOXIN"/>
    <property type="match status" value="1"/>
</dbReference>
<sequence>MHISHPAPDVTALTDAVPLPGIGFLPVNAHLLHAEQPVLVDTGLRAASAEFLDVLWSLVDPADLRWIYLTHPDRDHTGSVFEILEAAPSARLVTTFLGMGLLSLERPVPPDRVYLLNPGQSLDVGDRGLLAFRPPVYDNPATTAIIDDRTGTCFSSDCFGAPMTSRDLVESDDVAAIPHADLIAGQRLWAVLDSPWLCEVDRNLFHSSLHPLRDADPPVVLSTHLPPAHHRTAAMLDTLAGAPDAPPYIGPDQEAFLRLLTELEPATGGPAPQNG</sequence>
<keyword evidence="3" id="KW-1185">Reference proteome</keyword>
<dbReference type="Pfam" id="PF00753">
    <property type="entry name" value="Lactamase_B"/>
    <property type="match status" value="1"/>
</dbReference>
<gene>
    <name evidence="2" type="ORF">ACFQ11_30420</name>
</gene>
<dbReference type="Proteomes" id="UP001596972">
    <property type="component" value="Unassembled WGS sequence"/>
</dbReference>
<dbReference type="InterPro" id="IPR001279">
    <property type="entry name" value="Metallo-B-lactamas"/>
</dbReference>
<evidence type="ECO:0000313" key="2">
    <source>
        <dbReference type="EMBL" id="MFD0904733.1"/>
    </source>
</evidence>
<evidence type="ECO:0000259" key="1">
    <source>
        <dbReference type="SMART" id="SM00849"/>
    </source>
</evidence>
<proteinExistence type="predicted"/>
<comment type="caution">
    <text evidence="2">The sequence shown here is derived from an EMBL/GenBank/DDBJ whole genome shotgun (WGS) entry which is preliminary data.</text>
</comment>
<dbReference type="InterPro" id="IPR036866">
    <property type="entry name" value="RibonucZ/Hydroxyglut_hydro"/>
</dbReference>
<dbReference type="PANTHER" id="PTHR43717">
    <property type="entry name" value="ANAEROBIC NITRIC OXIDE REDUCTASE FLAVORUBREDOXIN"/>
    <property type="match status" value="1"/>
</dbReference>
<accession>A0ABW3EWD6</accession>
<name>A0ABW3EWD6_9ACTN</name>
<dbReference type="Gene3D" id="3.60.15.10">
    <property type="entry name" value="Ribonuclease Z/Hydroxyacylglutathione hydrolase-like"/>
    <property type="match status" value="1"/>
</dbReference>
<feature type="domain" description="Metallo-beta-lactamase" evidence="1">
    <location>
        <begin position="26"/>
        <end position="224"/>
    </location>
</feature>
<evidence type="ECO:0000313" key="3">
    <source>
        <dbReference type="Proteomes" id="UP001596972"/>
    </source>
</evidence>
<dbReference type="EMBL" id="JBHTJA010000097">
    <property type="protein sequence ID" value="MFD0904733.1"/>
    <property type="molecule type" value="Genomic_DNA"/>
</dbReference>
<organism evidence="2 3">
    <name type="scientific">Actinomadura sediminis</name>
    <dbReference type="NCBI Taxonomy" id="1038904"/>
    <lineage>
        <taxon>Bacteria</taxon>
        <taxon>Bacillati</taxon>
        <taxon>Actinomycetota</taxon>
        <taxon>Actinomycetes</taxon>
        <taxon>Streptosporangiales</taxon>
        <taxon>Thermomonosporaceae</taxon>
        <taxon>Actinomadura</taxon>
    </lineage>
</organism>